<evidence type="ECO:0000313" key="2">
    <source>
        <dbReference type="Proteomes" id="UP000615446"/>
    </source>
</evidence>
<dbReference type="AlphaFoldDB" id="A0A8H3L7M4"/>
<accession>A0A8H3L7M4</accession>
<dbReference type="EMBL" id="BLAL01000066">
    <property type="protein sequence ID" value="GES83067.1"/>
    <property type="molecule type" value="Genomic_DNA"/>
</dbReference>
<gene>
    <name evidence="1" type="ORF">RCL2_001023300</name>
</gene>
<dbReference type="OrthoDB" id="2425743at2759"/>
<name>A0A8H3L7M4_9GLOM</name>
<dbReference type="Proteomes" id="UP000615446">
    <property type="component" value="Unassembled WGS sequence"/>
</dbReference>
<comment type="caution">
    <text evidence="1">The sequence shown here is derived from an EMBL/GenBank/DDBJ whole genome shotgun (WGS) entry which is preliminary data.</text>
</comment>
<organism evidence="1 2">
    <name type="scientific">Rhizophagus clarus</name>
    <dbReference type="NCBI Taxonomy" id="94130"/>
    <lineage>
        <taxon>Eukaryota</taxon>
        <taxon>Fungi</taxon>
        <taxon>Fungi incertae sedis</taxon>
        <taxon>Mucoromycota</taxon>
        <taxon>Glomeromycotina</taxon>
        <taxon>Glomeromycetes</taxon>
        <taxon>Glomerales</taxon>
        <taxon>Glomeraceae</taxon>
        <taxon>Rhizophagus</taxon>
    </lineage>
</organism>
<proteinExistence type="predicted"/>
<sequence length="446" mass="50657">METDSRMCGYAKDEKEDPNEYMDMTVRERLIGEEIIRREFEDDGITSSWLDTDEEWQKNISILQENDHKLTNEMSLEELSQYAPEILELLTTGVPKIDKEKRRQARDCLQKGYKFSKEQAYALIPHERVERSKNQVIPKEGGSEAGKVNICSNKSACQVSDIIPEGETIGETAQRIMRDNLAVRDVIAIANAIAETASNPVAGTSSLSRLRSELRKLNTPKMIIDATFNPVMTCLSNKIQKKRRDQCESEGIDYPDHFSLESVKERLDLYDISNIPDKQALADVMIMLCIRPAEIKNLRISNGGVTGYSKNWGQQDIPRVFRSLEKNEKRAKQLLIWIQNAISSGQLRDPGKRGSTYLSSFLKKDEFIPKPDKPLLPSYLRKLGAVYAVVSNGVKNLSEAMTIASQALRHSPDNHAFLAQNYTIINFRKRGQPYDQATAFELFDEN</sequence>
<protein>
    <submittedName>
        <fullName evidence="1">Uncharacterized protein</fullName>
    </submittedName>
</protein>
<reference evidence="1" key="1">
    <citation type="submission" date="2019-10" db="EMBL/GenBank/DDBJ databases">
        <title>Conservation and host-specific expression of non-tandemly repeated heterogenous ribosome RNA gene in arbuscular mycorrhizal fungi.</title>
        <authorList>
            <person name="Maeda T."/>
            <person name="Kobayashi Y."/>
            <person name="Nakagawa T."/>
            <person name="Ezawa T."/>
            <person name="Yamaguchi K."/>
            <person name="Bino T."/>
            <person name="Nishimoto Y."/>
            <person name="Shigenobu S."/>
            <person name="Kawaguchi M."/>
        </authorList>
    </citation>
    <scope>NUCLEOTIDE SEQUENCE</scope>
    <source>
        <strain evidence="1">HR1</strain>
    </source>
</reference>
<evidence type="ECO:0000313" key="1">
    <source>
        <dbReference type="EMBL" id="GES83067.1"/>
    </source>
</evidence>